<evidence type="ECO:0000313" key="2">
    <source>
        <dbReference type="EMBL" id="MBS9532849.1"/>
    </source>
</evidence>
<organism evidence="2 3">
    <name type="scientific">Mycolicibacter acidiphilus</name>
    <dbReference type="NCBI Taxonomy" id="2835306"/>
    <lineage>
        <taxon>Bacteria</taxon>
        <taxon>Bacillati</taxon>
        <taxon>Actinomycetota</taxon>
        <taxon>Actinomycetes</taxon>
        <taxon>Mycobacteriales</taxon>
        <taxon>Mycobacteriaceae</taxon>
        <taxon>Mycolicibacter</taxon>
    </lineage>
</organism>
<comment type="caution">
    <text evidence="2">The sequence shown here is derived from an EMBL/GenBank/DDBJ whole genome shotgun (WGS) entry which is preliminary data.</text>
</comment>
<gene>
    <name evidence="2" type="ORF">KIH27_04515</name>
</gene>
<keyword evidence="3" id="KW-1185">Reference proteome</keyword>
<reference evidence="2 3" key="1">
    <citation type="submission" date="2021-05" db="EMBL/GenBank/DDBJ databases">
        <title>Mycobacterium acidophilum sp. nov., an extremely acid-tolerant member of the genus Mycobacterium.</title>
        <authorList>
            <person name="Xia J."/>
        </authorList>
    </citation>
    <scope>NUCLEOTIDE SEQUENCE [LARGE SCALE GENOMIC DNA]</scope>
    <source>
        <strain evidence="2 3">M1</strain>
    </source>
</reference>
<proteinExistence type="predicted"/>
<dbReference type="EMBL" id="JAHCLR010000005">
    <property type="protein sequence ID" value="MBS9532849.1"/>
    <property type="molecule type" value="Genomic_DNA"/>
</dbReference>
<dbReference type="Proteomes" id="UP001519535">
    <property type="component" value="Unassembled WGS sequence"/>
</dbReference>
<evidence type="ECO:0000256" key="1">
    <source>
        <dbReference type="SAM" id="MobiDB-lite"/>
    </source>
</evidence>
<accession>A0ABS5RIS9</accession>
<dbReference type="InterPro" id="IPR022534">
    <property type="entry name" value="DUF2563"/>
</dbReference>
<protein>
    <submittedName>
        <fullName evidence="2">DUF2563 family protein</fullName>
    </submittedName>
</protein>
<name>A0ABS5RIS9_9MYCO</name>
<dbReference type="Pfam" id="PF10817">
    <property type="entry name" value="DUF2563"/>
    <property type="match status" value="1"/>
</dbReference>
<evidence type="ECO:0000313" key="3">
    <source>
        <dbReference type="Proteomes" id="UP001519535"/>
    </source>
</evidence>
<feature type="region of interest" description="Disordered" evidence="1">
    <location>
        <begin position="90"/>
        <end position="110"/>
    </location>
</feature>
<sequence>MTGPSMEVDTAHLQAGAGRCGDAAQTASTAAGNLAGKKPAAGIFGDFAEAHAFHQAVSAAHQGHVEQLQSHHHTLTDIGDKSLSGAQAFTARDTASADSLRAAETGFGTT</sequence>